<sequence>MKIGILCEGEKTDAPVINTLLKHLFPSVEFFIRGKTKEAIFKAGDIELEKIFSEESVERALIVWDLLPLGHQMGVSCQWSEKPSRSEQRQMLLNLLCNSEHLSNSLKQQALHLANRYKFVNCDVEHPNGKEDLFKLISVCYTCDGWLLSDGSVLKDLASSNSRQAERWNPPDPDRCQNPAGELKRYFGQGYNKRLKYFNKSDHNIVITEEYIKQGKVESMLNSSSFSRMIYAIKQWVQL</sequence>
<reference evidence="1 2" key="1">
    <citation type="submission" date="2016-04" db="EMBL/GenBank/DDBJ databases">
        <authorList>
            <person name="Evans L.H."/>
            <person name="Alamgir A."/>
            <person name="Owens N."/>
            <person name="Weber N.D."/>
            <person name="Virtaneva K."/>
            <person name="Barbian K."/>
            <person name="Babar A."/>
            <person name="Rosenke K."/>
        </authorList>
    </citation>
    <scope>NUCLEOTIDE SEQUENCE [LARGE SCALE GENOMIC DNA]</scope>
    <source>
        <strain evidence="1">NIES-2108</strain>
    </source>
</reference>
<dbReference type="Proteomes" id="UP000252085">
    <property type="component" value="Unassembled WGS sequence"/>
</dbReference>
<proteinExistence type="predicted"/>
<protein>
    <recommendedName>
        <fullName evidence="3">DUF4276 family protein</fullName>
    </recommendedName>
</protein>
<gene>
    <name evidence="1" type="ORF">A6769_35505</name>
</gene>
<comment type="caution">
    <text evidence="1">The sequence shown here is derived from an EMBL/GenBank/DDBJ whole genome shotgun (WGS) entry which is preliminary data.</text>
</comment>
<name>A0A367R0V6_NOSPU</name>
<organism evidence="1 2">
    <name type="scientific">Nostoc punctiforme NIES-2108</name>
    <dbReference type="NCBI Taxonomy" id="1356359"/>
    <lineage>
        <taxon>Bacteria</taxon>
        <taxon>Bacillati</taxon>
        <taxon>Cyanobacteriota</taxon>
        <taxon>Cyanophyceae</taxon>
        <taxon>Nostocales</taxon>
        <taxon>Nostocaceae</taxon>
        <taxon>Nostoc</taxon>
    </lineage>
</organism>
<dbReference type="EMBL" id="LXQE01000196">
    <property type="protein sequence ID" value="RCJ29560.1"/>
    <property type="molecule type" value="Genomic_DNA"/>
</dbReference>
<dbReference type="AlphaFoldDB" id="A0A367R0V6"/>
<evidence type="ECO:0008006" key="3">
    <source>
        <dbReference type="Google" id="ProtNLM"/>
    </source>
</evidence>
<accession>A0A367R0V6</accession>
<evidence type="ECO:0000313" key="2">
    <source>
        <dbReference type="Proteomes" id="UP000252085"/>
    </source>
</evidence>
<evidence type="ECO:0000313" key="1">
    <source>
        <dbReference type="EMBL" id="RCJ29560.1"/>
    </source>
</evidence>